<protein>
    <submittedName>
        <fullName evidence="1">Response regulator receiver:Protein phosphatase 2C-like protein</fullName>
    </submittedName>
</protein>
<proteinExistence type="predicted"/>
<gene>
    <name evidence="1" type="ORF">NCTC1542_04153</name>
</gene>
<dbReference type="Proteomes" id="UP000255389">
    <property type="component" value="Unassembled WGS sequence"/>
</dbReference>
<reference evidence="1 2" key="1">
    <citation type="submission" date="2018-06" db="EMBL/GenBank/DDBJ databases">
        <authorList>
            <consortium name="Pathogen Informatics"/>
            <person name="Doyle S."/>
        </authorList>
    </citation>
    <scope>NUCLEOTIDE SEQUENCE [LARGE SCALE GENOMIC DNA]</scope>
    <source>
        <strain evidence="1 2">NCTC1542</strain>
    </source>
</reference>
<sequence length="101" mass="10882">MRAKQPYPSATIAGPALGRRLSLLLVEDDRGDALLVEEQVADVADTADIDLVWVQSMAAAERALIGDRPDCVLLDLNLPMPKVSMPCTGWACSIRRCPSSC</sequence>
<name>A0A378UWY6_MYCFO</name>
<evidence type="ECO:0000313" key="2">
    <source>
        <dbReference type="Proteomes" id="UP000255389"/>
    </source>
</evidence>
<accession>A0A378UWY6</accession>
<dbReference type="InterPro" id="IPR011006">
    <property type="entry name" value="CheY-like_superfamily"/>
</dbReference>
<dbReference type="Gene3D" id="3.40.50.2300">
    <property type="match status" value="1"/>
</dbReference>
<dbReference type="SUPFAM" id="SSF52172">
    <property type="entry name" value="CheY-like"/>
    <property type="match status" value="1"/>
</dbReference>
<evidence type="ECO:0000313" key="1">
    <source>
        <dbReference type="EMBL" id="SUA02684.1"/>
    </source>
</evidence>
<organism evidence="1 2">
    <name type="scientific">Mycolicibacterium fortuitum</name>
    <name type="common">Mycobacterium fortuitum</name>
    <dbReference type="NCBI Taxonomy" id="1766"/>
    <lineage>
        <taxon>Bacteria</taxon>
        <taxon>Bacillati</taxon>
        <taxon>Actinomycetota</taxon>
        <taxon>Actinomycetes</taxon>
        <taxon>Mycobacteriales</taxon>
        <taxon>Mycobacteriaceae</taxon>
        <taxon>Mycolicibacterium</taxon>
    </lineage>
</organism>
<dbReference type="EMBL" id="UGQY01000004">
    <property type="protein sequence ID" value="SUA02684.1"/>
    <property type="molecule type" value="Genomic_DNA"/>
</dbReference>
<dbReference type="AlphaFoldDB" id="A0A378UWY6"/>